<dbReference type="PANTHER" id="PTHR11695">
    <property type="entry name" value="ALCOHOL DEHYDROGENASE RELATED"/>
    <property type="match status" value="1"/>
</dbReference>
<evidence type="ECO:0000259" key="1">
    <source>
        <dbReference type="SMART" id="SM00829"/>
    </source>
</evidence>
<dbReference type="InterPro" id="IPR020843">
    <property type="entry name" value="ER"/>
</dbReference>
<dbReference type="InterPro" id="IPR050700">
    <property type="entry name" value="YIM1/Zinc_Alcohol_DH_Fams"/>
</dbReference>
<gene>
    <name evidence="2" type="ORF">Prubr_29400</name>
</gene>
<dbReference type="SMART" id="SM00829">
    <property type="entry name" value="PKS_ER"/>
    <property type="match status" value="1"/>
</dbReference>
<dbReference type="CDD" id="cd08267">
    <property type="entry name" value="MDR1"/>
    <property type="match status" value="1"/>
</dbReference>
<dbReference type="Pfam" id="PF08240">
    <property type="entry name" value="ADH_N"/>
    <property type="match status" value="1"/>
</dbReference>
<dbReference type="KEGG" id="pry:Prubr_29400"/>
<organism evidence="2 3">
    <name type="scientific">Polymorphospora rubra</name>
    <dbReference type="NCBI Taxonomy" id="338584"/>
    <lineage>
        <taxon>Bacteria</taxon>
        <taxon>Bacillati</taxon>
        <taxon>Actinomycetota</taxon>
        <taxon>Actinomycetes</taxon>
        <taxon>Micromonosporales</taxon>
        <taxon>Micromonosporaceae</taxon>
        <taxon>Polymorphospora</taxon>
    </lineage>
</organism>
<dbReference type="GO" id="GO:0016491">
    <property type="term" value="F:oxidoreductase activity"/>
    <property type="evidence" value="ECO:0007669"/>
    <property type="project" value="InterPro"/>
</dbReference>
<dbReference type="SUPFAM" id="SSF50129">
    <property type="entry name" value="GroES-like"/>
    <property type="match status" value="1"/>
</dbReference>
<dbReference type="Pfam" id="PF13602">
    <property type="entry name" value="ADH_zinc_N_2"/>
    <property type="match status" value="1"/>
</dbReference>
<dbReference type="InterPro" id="IPR036291">
    <property type="entry name" value="NAD(P)-bd_dom_sf"/>
</dbReference>
<sequence length="322" mass="34560">MRAIAQDRYGPPEVLELREIDRPAVRKDQVLVRVRAAGIHRGDRILMTGRPYAVRITGPRAPMHRVRGTEFAGEVTAVGADVTEFRPGDEVLGWGTGTFAEFVSVPATNLVPKPATLTFAQAAAVPISGMTAFQGLSGRTRPQPGQQVLVIGAAGGVGTFAVQIAKAYGAEVTGVCSTTKVEMVQSLGADHVIDYTREDLARSGRRYDVILDIVGDRPIPQLRRLLTPAGTLVLVGVETGGPVLGGFERNFAAMLVAPLVRRRRVRPLTSTSRKPDLLGLTALVDAGNLVPVVDRTYPLDRTADAFRYLADQHARGKVVITV</sequence>
<dbReference type="PANTHER" id="PTHR11695:SF648">
    <property type="entry name" value="ZINC-BINDING OXIDOREDUCTASE"/>
    <property type="match status" value="1"/>
</dbReference>
<dbReference type="Gene3D" id="3.90.180.10">
    <property type="entry name" value="Medium-chain alcohol dehydrogenases, catalytic domain"/>
    <property type="match status" value="1"/>
</dbReference>
<dbReference type="InterPro" id="IPR013154">
    <property type="entry name" value="ADH-like_N"/>
</dbReference>
<dbReference type="Gene3D" id="3.40.50.720">
    <property type="entry name" value="NAD(P)-binding Rossmann-like Domain"/>
    <property type="match status" value="1"/>
</dbReference>
<dbReference type="Proteomes" id="UP000680866">
    <property type="component" value="Chromosome"/>
</dbReference>
<evidence type="ECO:0000313" key="2">
    <source>
        <dbReference type="EMBL" id="BCJ65919.1"/>
    </source>
</evidence>
<protein>
    <submittedName>
        <fullName evidence="2">NADPH:quinone reductase</fullName>
    </submittedName>
</protein>
<feature type="domain" description="Enoyl reductase (ER)" evidence="1">
    <location>
        <begin position="10"/>
        <end position="320"/>
    </location>
</feature>
<dbReference type="GO" id="GO:0008270">
    <property type="term" value="F:zinc ion binding"/>
    <property type="evidence" value="ECO:0007669"/>
    <property type="project" value="InterPro"/>
</dbReference>
<dbReference type="PROSITE" id="PS01162">
    <property type="entry name" value="QOR_ZETA_CRYSTAL"/>
    <property type="match status" value="1"/>
</dbReference>
<name>A0A810N128_9ACTN</name>
<keyword evidence="3" id="KW-1185">Reference proteome</keyword>
<dbReference type="InterPro" id="IPR011032">
    <property type="entry name" value="GroES-like_sf"/>
</dbReference>
<accession>A0A810N128</accession>
<reference evidence="2" key="1">
    <citation type="submission" date="2020-08" db="EMBL/GenBank/DDBJ databases">
        <title>Whole genome shotgun sequence of Polymorphospora rubra NBRC 101157.</title>
        <authorList>
            <person name="Komaki H."/>
            <person name="Tamura T."/>
        </authorList>
    </citation>
    <scope>NUCLEOTIDE SEQUENCE</scope>
    <source>
        <strain evidence="2">NBRC 101157</strain>
    </source>
</reference>
<dbReference type="RefSeq" id="WP_212825683.1">
    <property type="nucleotide sequence ID" value="NZ_AP023359.1"/>
</dbReference>
<dbReference type="EMBL" id="AP023359">
    <property type="protein sequence ID" value="BCJ65919.1"/>
    <property type="molecule type" value="Genomic_DNA"/>
</dbReference>
<dbReference type="SUPFAM" id="SSF51735">
    <property type="entry name" value="NAD(P)-binding Rossmann-fold domains"/>
    <property type="match status" value="1"/>
</dbReference>
<dbReference type="AlphaFoldDB" id="A0A810N128"/>
<proteinExistence type="predicted"/>
<dbReference type="InterPro" id="IPR002364">
    <property type="entry name" value="Quin_OxRdtase/zeta-crystal_CS"/>
</dbReference>
<evidence type="ECO:0000313" key="3">
    <source>
        <dbReference type="Proteomes" id="UP000680866"/>
    </source>
</evidence>